<dbReference type="EMBL" id="UOFS01000009">
    <property type="protein sequence ID" value="VAW92015.1"/>
    <property type="molecule type" value="Genomic_DNA"/>
</dbReference>
<protein>
    <recommendedName>
        <fullName evidence="2">NodB homology domain-containing protein</fullName>
    </recommendedName>
</protein>
<gene>
    <name evidence="1" type="ORF">MNBD_GAMMA22-2537</name>
</gene>
<dbReference type="Gene3D" id="3.20.20.370">
    <property type="entry name" value="Glycoside hydrolase/deacetylase"/>
    <property type="match status" value="1"/>
</dbReference>
<dbReference type="InterPro" id="IPR011330">
    <property type="entry name" value="Glyco_hydro/deAcase_b/a-brl"/>
</dbReference>
<evidence type="ECO:0008006" key="2">
    <source>
        <dbReference type="Google" id="ProtNLM"/>
    </source>
</evidence>
<name>A0A3B0ZF11_9ZZZZ</name>
<proteinExistence type="predicted"/>
<accession>A0A3B0ZF11</accession>
<dbReference type="SUPFAM" id="SSF88713">
    <property type="entry name" value="Glycoside hydrolase/deacetylase"/>
    <property type="match status" value="1"/>
</dbReference>
<dbReference type="AlphaFoldDB" id="A0A3B0ZF11"/>
<evidence type="ECO:0000313" key="1">
    <source>
        <dbReference type="EMBL" id="VAW92015.1"/>
    </source>
</evidence>
<sequence>MSKSKVNKVYLTITIDTECDHDPNWVRSKPLTFNSITKGIPELLQPAFKQVGAIPTYLLTVEVMEDNDCIAALKSLKGNYEYGTHLHAAFIEPEKKFYDYAGVDSPDFQCQYSKDVEFKKLENLTNLFIEKFGYAPSSFRAGRYGAGINTFELLEKLGYKVDTSVTPHMSWVEPKAKVNYQYAPEQPYFPKLGSLINVDNRHNKTILEIPITVKRQWLRQPAWFRPWFSSVEKMKEIVQYHLEHYSGNEILELNMMFHSMEVIPKASPYPQSGCDVQRFIDDMCEVLSWCKGEGIEFCKTKDFYNKYIHL</sequence>
<dbReference type="GO" id="GO:0005975">
    <property type="term" value="P:carbohydrate metabolic process"/>
    <property type="evidence" value="ECO:0007669"/>
    <property type="project" value="InterPro"/>
</dbReference>
<organism evidence="1">
    <name type="scientific">hydrothermal vent metagenome</name>
    <dbReference type="NCBI Taxonomy" id="652676"/>
    <lineage>
        <taxon>unclassified sequences</taxon>
        <taxon>metagenomes</taxon>
        <taxon>ecological metagenomes</taxon>
    </lineage>
</organism>
<reference evidence="1" key="1">
    <citation type="submission" date="2018-06" db="EMBL/GenBank/DDBJ databases">
        <authorList>
            <person name="Zhirakovskaya E."/>
        </authorList>
    </citation>
    <scope>NUCLEOTIDE SEQUENCE</scope>
</reference>